<evidence type="ECO:0000256" key="4">
    <source>
        <dbReference type="SAM" id="Coils"/>
    </source>
</evidence>
<keyword evidence="4" id="KW-0175">Coiled coil</keyword>
<evidence type="ECO:0000256" key="3">
    <source>
        <dbReference type="ARBA" id="ARBA00013368"/>
    </source>
</evidence>
<evidence type="ECO:0000256" key="2">
    <source>
        <dbReference type="ARBA" id="ARBA00011322"/>
    </source>
</evidence>
<comment type="caution">
    <text evidence="6">The sequence shown here is derived from an EMBL/GenBank/DDBJ whole genome shotgun (WGS) entry which is preliminary data.</text>
</comment>
<comment type="similarity">
    <text evidence="1">Belongs to the SMC family. SbcC subfamily.</text>
</comment>
<proteinExistence type="inferred from homology"/>
<dbReference type="Proteomes" id="UP001519887">
    <property type="component" value="Unassembled WGS sequence"/>
</dbReference>
<accession>A0ABS7C1T5</accession>
<evidence type="ECO:0000313" key="7">
    <source>
        <dbReference type="Proteomes" id="UP001519887"/>
    </source>
</evidence>
<dbReference type="PANTHER" id="PTHR32114">
    <property type="entry name" value="ABC TRANSPORTER ABCH.3"/>
    <property type="match status" value="1"/>
</dbReference>
<dbReference type="InterPro" id="IPR003395">
    <property type="entry name" value="RecF/RecN/SMC_N"/>
</dbReference>
<dbReference type="RefSeq" id="WP_210037475.1">
    <property type="nucleotide sequence ID" value="NZ_JBHLVU010000004.1"/>
</dbReference>
<dbReference type="Pfam" id="PF02463">
    <property type="entry name" value="SMC_N"/>
    <property type="match status" value="1"/>
</dbReference>
<dbReference type="PANTHER" id="PTHR32114:SF2">
    <property type="entry name" value="ABC TRANSPORTER ABCH.3"/>
    <property type="match status" value="1"/>
</dbReference>
<feature type="coiled-coil region" evidence="4">
    <location>
        <begin position="197"/>
        <end position="231"/>
    </location>
</feature>
<feature type="coiled-coil region" evidence="4">
    <location>
        <begin position="289"/>
        <end position="394"/>
    </location>
</feature>
<protein>
    <recommendedName>
        <fullName evidence="3">Nuclease SbcCD subunit C</fullName>
    </recommendedName>
</protein>
<organism evidence="6 7">
    <name type="scientific">Paenibacillus sepulcri</name>
    <dbReference type="NCBI Taxonomy" id="359917"/>
    <lineage>
        <taxon>Bacteria</taxon>
        <taxon>Bacillati</taxon>
        <taxon>Bacillota</taxon>
        <taxon>Bacilli</taxon>
        <taxon>Bacillales</taxon>
        <taxon>Paenibacillaceae</taxon>
        <taxon>Paenibacillus</taxon>
    </lineage>
</organism>
<name>A0ABS7C1T5_9BACL</name>
<dbReference type="EMBL" id="JAHZIK010000265">
    <property type="protein sequence ID" value="MBW7454873.1"/>
    <property type="molecule type" value="Genomic_DNA"/>
</dbReference>
<dbReference type="Gene3D" id="3.40.50.300">
    <property type="entry name" value="P-loop containing nucleotide triphosphate hydrolases"/>
    <property type="match status" value="2"/>
</dbReference>
<evidence type="ECO:0000256" key="1">
    <source>
        <dbReference type="ARBA" id="ARBA00006930"/>
    </source>
</evidence>
<dbReference type="SUPFAM" id="SSF52540">
    <property type="entry name" value="P-loop containing nucleoside triphosphate hydrolases"/>
    <property type="match status" value="1"/>
</dbReference>
<gene>
    <name evidence="6" type="ORF">K0U00_12595</name>
</gene>
<evidence type="ECO:0000313" key="6">
    <source>
        <dbReference type="EMBL" id="MBW7454873.1"/>
    </source>
</evidence>
<sequence length="949" mass="111056">MRIEALAMEAFRGVQEKRTFIFPSADVIVLYGPNGFGKTSFFDAIEWGLTGRIYRFEDDTERKQYRFIGNHFSGETKPSVTIELRDRENRHIQITRTGTAESGSKTDSMSSKLQIFINGIQIADNQAENQLHSLLINEDWQKHVDLNKSLFLTHLLCQERMNGILRGMKENERYDSVSALFGTDQFQRYRQLFHETKKRLEQRHTEAKGRKAAIDQQLGIMEQEYNRLREEIRLDEGSGTRKNISAMLGHYAHEYGCDWKLDDGTRFPEIMKQLVRHLGSSEVERERIRQKEKRNLELAEAALLSWKKNEPDYRNVSRIMANLEILRGMDRTLKRLARLVNELERFQNSEETKQNIILLMQKLSRKVEEEKKESEQLELARDHFRKALEDAREQDERYSSLQLSFLREVNHLDSELRTSFLDVMRQVEDSHHVRTEQAQMVQAAHDHYQRCQNTAHQLEMREEQYRQLLQHVFEYASIRPDTHECPACGTQSVDAEHLLSYVEKKRNDIHPGLAATEEEVSKAHDELKAKEAFLKIAKDDFQLSLGAAEHFLEQKDEQLLQSRQFNLRTLKQIDLYQKEMDIMDQSYEEFRNRLREFGLETGDPTVQEELDKIYQTLHAAIEEKLSQLPGMELETLPGKLAECEALLAKFQDEQVLFKNRLKDAGLDMEEGQEPDFEALQEQMEFMAQEQEQRISRLNEREAKILQIQEAYRTDTSVSRLQALEGLMTGKRQEIADIVEEMNKWNSYIEIAHEAMQKVPEAVNDLNEKVMDQMFDTMRSIFVRVNSHPLFTEMDYDTDKKYNNNRLFLTVMTDDIPELRKQANPAYIFSAAQVNATAISFFLAMALRQQWSPLEFIAMDDPVQSMDDLNVAALIDLIRMLADPQSKTKKQFIISTHDATFYQLMRKKFRMLNVGLIEYESYSEKGPLVSQRFFEASPKKTILLLAKPEQ</sequence>
<comment type="subunit">
    <text evidence="2">Heterodimer of SbcC and SbcD.</text>
</comment>
<feature type="domain" description="RecF/RecN/SMC N-terminal" evidence="5">
    <location>
        <begin position="3"/>
        <end position="910"/>
    </location>
</feature>
<keyword evidence="7" id="KW-1185">Reference proteome</keyword>
<feature type="coiled-coil region" evidence="4">
    <location>
        <begin position="680"/>
        <end position="707"/>
    </location>
</feature>
<evidence type="ECO:0000259" key="5">
    <source>
        <dbReference type="Pfam" id="PF02463"/>
    </source>
</evidence>
<reference evidence="6 7" key="1">
    <citation type="submission" date="2021-07" db="EMBL/GenBank/DDBJ databases">
        <title>Paenibacillus radiodurans sp. nov., isolated from the southeastern edge of Tengger Desert.</title>
        <authorList>
            <person name="Zhang G."/>
        </authorList>
    </citation>
    <scope>NUCLEOTIDE SEQUENCE [LARGE SCALE GENOMIC DNA]</scope>
    <source>
        <strain evidence="6 7">CCM 7311</strain>
    </source>
</reference>
<dbReference type="InterPro" id="IPR027417">
    <property type="entry name" value="P-loop_NTPase"/>
</dbReference>